<protein>
    <submittedName>
        <fullName evidence="2">Uncharacterized protein</fullName>
    </submittedName>
</protein>
<sequence length="144" mass="16361">MRVSVVRSKLSALWTSPSLAAFLLINMLLICILLPVICVQIAHIALNERDQYQFKGYNLGVVFTFVIVDLCLYAMLKYIICCSEIFDGCSPKLRIPLCTGSQFVPVYIVFKNVDVFFSTRPSDPTYGSLSFVVLFYIVTKLFRH</sequence>
<accession>A0A0B2VNB8</accession>
<organism evidence="2 3">
    <name type="scientific">Toxocara canis</name>
    <name type="common">Canine roundworm</name>
    <dbReference type="NCBI Taxonomy" id="6265"/>
    <lineage>
        <taxon>Eukaryota</taxon>
        <taxon>Metazoa</taxon>
        <taxon>Ecdysozoa</taxon>
        <taxon>Nematoda</taxon>
        <taxon>Chromadorea</taxon>
        <taxon>Rhabditida</taxon>
        <taxon>Spirurina</taxon>
        <taxon>Ascaridomorpha</taxon>
        <taxon>Ascaridoidea</taxon>
        <taxon>Toxocaridae</taxon>
        <taxon>Toxocara</taxon>
    </lineage>
</organism>
<name>A0A0B2VNB8_TOXCA</name>
<reference evidence="2 3" key="1">
    <citation type="submission" date="2014-11" db="EMBL/GenBank/DDBJ databases">
        <title>Genetic blueprint of the zoonotic pathogen Toxocara canis.</title>
        <authorList>
            <person name="Zhu X.-Q."/>
            <person name="Korhonen P.K."/>
            <person name="Cai H."/>
            <person name="Young N.D."/>
            <person name="Nejsum P."/>
            <person name="von Samson-Himmelstjerna G."/>
            <person name="Boag P.R."/>
            <person name="Tan P."/>
            <person name="Li Q."/>
            <person name="Min J."/>
            <person name="Yang Y."/>
            <person name="Wang X."/>
            <person name="Fang X."/>
            <person name="Hall R.S."/>
            <person name="Hofmann A."/>
            <person name="Sternberg P.W."/>
            <person name="Jex A.R."/>
            <person name="Gasser R.B."/>
        </authorList>
    </citation>
    <scope>NUCLEOTIDE SEQUENCE [LARGE SCALE GENOMIC DNA]</scope>
    <source>
        <strain evidence="2">PN_DK_2014</strain>
    </source>
</reference>
<dbReference type="Proteomes" id="UP000031036">
    <property type="component" value="Unassembled WGS sequence"/>
</dbReference>
<evidence type="ECO:0000313" key="2">
    <source>
        <dbReference type="EMBL" id="KHN82545.1"/>
    </source>
</evidence>
<keyword evidence="1" id="KW-0812">Transmembrane</keyword>
<feature type="transmembrane region" description="Helical" evidence="1">
    <location>
        <begin position="125"/>
        <end position="142"/>
    </location>
</feature>
<feature type="transmembrane region" description="Helical" evidence="1">
    <location>
        <begin position="20"/>
        <end position="45"/>
    </location>
</feature>
<proteinExistence type="predicted"/>
<feature type="transmembrane region" description="Helical" evidence="1">
    <location>
        <begin position="57"/>
        <end position="76"/>
    </location>
</feature>
<keyword evidence="1" id="KW-1133">Transmembrane helix</keyword>
<keyword evidence="1" id="KW-0472">Membrane</keyword>
<dbReference type="EMBL" id="JPKZ01001340">
    <property type="protein sequence ID" value="KHN82545.1"/>
    <property type="molecule type" value="Genomic_DNA"/>
</dbReference>
<evidence type="ECO:0000256" key="1">
    <source>
        <dbReference type="SAM" id="Phobius"/>
    </source>
</evidence>
<evidence type="ECO:0000313" key="3">
    <source>
        <dbReference type="Proteomes" id="UP000031036"/>
    </source>
</evidence>
<gene>
    <name evidence="2" type="ORF">Tcan_18313</name>
</gene>
<keyword evidence="3" id="KW-1185">Reference proteome</keyword>
<comment type="caution">
    <text evidence="2">The sequence shown here is derived from an EMBL/GenBank/DDBJ whole genome shotgun (WGS) entry which is preliminary data.</text>
</comment>
<dbReference type="AlphaFoldDB" id="A0A0B2VNB8"/>